<dbReference type="InterPro" id="IPR029058">
    <property type="entry name" value="AB_hydrolase_fold"/>
</dbReference>
<feature type="chain" id="PRO_5021356511" evidence="2">
    <location>
        <begin position="26"/>
        <end position="684"/>
    </location>
</feature>
<dbReference type="Gene3D" id="2.120.10.30">
    <property type="entry name" value="TolB, C-terminal domain"/>
    <property type="match status" value="1"/>
</dbReference>
<feature type="signal peptide" evidence="2">
    <location>
        <begin position="1"/>
        <end position="25"/>
    </location>
</feature>
<dbReference type="InterPro" id="IPR011042">
    <property type="entry name" value="6-blade_b-propeller_TolB-like"/>
</dbReference>
<evidence type="ECO:0000313" key="5">
    <source>
        <dbReference type="Proteomes" id="UP000298213"/>
    </source>
</evidence>
<dbReference type="PANTHER" id="PTHR42776">
    <property type="entry name" value="SERINE PEPTIDASE S9 FAMILY MEMBER"/>
    <property type="match status" value="1"/>
</dbReference>
<feature type="domain" description="Peptidase S9 prolyl oligopeptidase catalytic" evidence="3">
    <location>
        <begin position="578"/>
        <end position="644"/>
    </location>
</feature>
<dbReference type="SUPFAM" id="SSF53474">
    <property type="entry name" value="alpha/beta-Hydrolases"/>
    <property type="match status" value="1"/>
</dbReference>
<dbReference type="Gene3D" id="3.40.50.1820">
    <property type="entry name" value="alpha/beta hydrolase"/>
    <property type="match status" value="1"/>
</dbReference>
<dbReference type="InterPro" id="IPR001375">
    <property type="entry name" value="Peptidase_S9_cat"/>
</dbReference>
<dbReference type="Proteomes" id="UP000298213">
    <property type="component" value="Unassembled WGS sequence"/>
</dbReference>
<dbReference type="GO" id="GO:0006508">
    <property type="term" value="P:proteolysis"/>
    <property type="evidence" value="ECO:0007669"/>
    <property type="project" value="InterPro"/>
</dbReference>
<organism evidence="4 5">
    <name type="scientific">Sphingomonas parva</name>
    <dbReference type="NCBI Taxonomy" id="2555898"/>
    <lineage>
        <taxon>Bacteria</taxon>
        <taxon>Pseudomonadati</taxon>
        <taxon>Pseudomonadota</taxon>
        <taxon>Alphaproteobacteria</taxon>
        <taxon>Sphingomonadales</taxon>
        <taxon>Sphingomonadaceae</taxon>
        <taxon>Sphingomonas</taxon>
    </lineage>
</organism>
<dbReference type="PANTHER" id="PTHR42776:SF27">
    <property type="entry name" value="DIPEPTIDYL PEPTIDASE FAMILY MEMBER 6"/>
    <property type="match status" value="1"/>
</dbReference>
<keyword evidence="1" id="KW-0378">Hydrolase</keyword>
<evidence type="ECO:0000313" key="4">
    <source>
        <dbReference type="EMBL" id="TFI57826.1"/>
    </source>
</evidence>
<keyword evidence="2" id="KW-0732">Signal</keyword>
<evidence type="ECO:0000256" key="2">
    <source>
        <dbReference type="SAM" id="SignalP"/>
    </source>
</evidence>
<dbReference type="OrthoDB" id="128799at2"/>
<proteinExistence type="predicted"/>
<name>A0A4Y8ZTN5_9SPHN</name>
<protein>
    <submittedName>
        <fullName evidence="4">S9 family peptidase</fullName>
    </submittedName>
</protein>
<comment type="caution">
    <text evidence="4">The sequence shown here is derived from an EMBL/GenBank/DDBJ whole genome shotgun (WGS) entry which is preliminary data.</text>
</comment>
<dbReference type="SUPFAM" id="SSF82171">
    <property type="entry name" value="DPP6 N-terminal domain-like"/>
    <property type="match status" value="1"/>
</dbReference>
<dbReference type="Pfam" id="PF00326">
    <property type="entry name" value="Peptidase_S9"/>
    <property type="match status" value="2"/>
</dbReference>
<dbReference type="GO" id="GO:0004252">
    <property type="term" value="F:serine-type endopeptidase activity"/>
    <property type="evidence" value="ECO:0007669"/>
    <property type="project" value="TreeGrafter"/>
</dbReference>
<evidence type="ECO:0000259" key="3">
    <source>
        <dbReference type="Pfam" id="PF00326"/>
    </source>
</evidence>
<reference evidence="4 5" key="1">
    <citation type="submission" date="2019-03" db="EMBL/GenBank/DDBJ databases">
        <title>Genome sequence of Sphingomonas sp. 17J27-24.</title>
        <authorList>
            <person name="Kim M."/>
            <person name="Maeng S."/>
            <person name="Sathiyaraj S."/>
        </authorList>
    </citation>
    <scope>NUCLEOTIDE SEQUENCE [LARGE SCALE GENOMIC DNA]</scope>
    <source>
        <strain evidence="4 5">17J27-24</strain>
    </source>
</reference>
<sequence length="684" mass="73068">MQTLRTGLVPLLCLTFLFASSGAGAAPAALAPQLAAERARAAAPVLPRDAFLAPSSLADFRLSPKGKAVAYLRVPPRGQAGGNGLWLLEAGGGAARRLLRSTDAATLYWSADGEWLFLESGRGLSALPLRSARGSGMMTLLGRESGRDVLGADPIVPAAMLVRERVFRPGSSRIASWRLLRFVPGRRPELLLHAGREIADVALGRDGRPAFVRIVEPDHFSIRRVGGGAPAREVLRCERLATCGLLSSPAAGESLLAGDVGAGRKRLALLDRQGRVREVNGDAEADLDEAVLDPATGRALFAAYRSTTASLVALSGDAAHHLQALRARFGARDLHLTVGRGPGARWLVAETGDRLQHPRWHLYDPATGATREILAEEQLKARQVPEAAAARRIPFDYRASDGLTLHGFISIPPGRDLRRVPLVVAVHGGPWAKLPPGFVRMTQVLANRGYAVFEPAFRGSMGFGRAYTAAGGSDFGNGRVQQDIVEGTRFLLAQGVGDPRRVAITGVSFGGYATLLGLTFQPDLFKIGVAAMPPPDFGWNIAWQIGRPPRGAANGIPLAVTLPFLGLDPADRAAIARLRAQSPVANARRLSRPLLIVAGGADETVPVRSVLDYAARLKRLGKPVRLYVDPRSGHRLDRPDAQETFLYLMEQSFGRAFGIEVTAPSATTRRALAANLRISGHPPR</sequence>
<accession>A0A4Y8ZTN5</accession>
<dbReference type="RefSeq" id="WP_135087473.1">
    <property type="nucleotide sequence ID" value="NZ_SPDV01000023.1"/>
</dbReference>
<evidence type="ECO:0000256" key="1">
    <source>
        <dbReference type="ARBA" id="ARBA00022801"/>
    </source>
</evidence>
<feature type="domain" description="Peptidase S9 prolyl oligopeptidase catalytic" evidence="3">
    <location>
        <begin position="440"/>
        <end position="534"/>
    </location>
</feature>
<gene>
    <name evidence="4" type="ORF">E2493_13065</name>
</gene>
<dbReference type="EMBL" id="SPDV01000023">
    <property type="protein sequence ID" value="TFI57826.1"/>
    <property type="molecule type" value="Genomic_DNA"/>
</dbReference>
<keyword evidence="5" id="KW-1185">Reference proteome</keyword>
<dbReference type="AlphaFoldDB" id="A0A4Y8ZTN5"/>